<feature type="domain" description="RGS" evidence="3">
    <location>
        <begin position="571"/>
        <end position="713"/>
    </location>
</feature>
<dbReference type="InterPro" id="IPR036305">
    <property type="entry name" value="RGS_sf"/>
</dbReference>
<dbReference type="PANTHER" id="PTHR10845">
    <property type="entry name" value="REGULATOR OF G PROTEIN SIGNALING"/>
    <property type="match status" value="1"/>
</dbReference>
<dbReference type="Pfam" id="PF00615">
    <property type="entry name" value="RGS"/>
    <property type="match status" value="1"/>
</dbReference>
<feature type="region of interest" description="Disordered" evidence="2">
    <location>
        <begin position="1"/>
        <end position="111"/>
    </location>
</feature>
<dbReference type="PROSITE" id="PS50186">
    <property type="entry name" value="DEP"/>
    <property type="match status" value="1"/>
</dbReference>
<name>A0A318ZCH7_9EURO</name>
<dbReference type="STRING" id="1450539.A0A318ZCH7"/>
<protein>
    <submittedName>
        <fullName evidence="5">Developmental regulator FlbA</fullName>
    </submittedName>
</protein>
<dbReference type="EMBL" id="KZ821233">
    <property type="protein sequence ID" value="PYH45146.1"/>
    <property type="molecule type" value="Genomic_DNA"/>
</dbReference>
<dbReference type="CDD" id="cd08708">
    <property type="entry name" value="RGS_FLBA"/>
    <property type="match status" value="1"/>
</dbReference>
<dbReference type="InterPro" id="IPR036388">
    <property type="entry name" value="WH-like_DNA-bd_sf"/>
</dbReference>
<dbReference type="SUPFAM" id="SSF46785">
    <property type="entry name" value="Winged helix' DNA-binding domain"/>
    <property type="match status" value="2"/>
</dbReference>
<gene>
    <name evidence="5" type="ORF">BP01DRAFT_297092</name>
</gene>
<dbReference type="RefSeq" id="XP_025431128.1">
    <property type="nucleotide sequence ID" value="XM_025571869.1"/>
</dbReference>
<dbReference type="SMART" id="SM00049">
    <property type="entry name" value="DEP"/>
    <property type="match status" value="2"/>
</dbReference>
<dbReference type="InterPro" id="IPR036390">
    <property type="entry name" value="WH_DNA-bd_sf"/>
</dbReference>
<feature type="compositionally biased region" description="Low complexity" evidence="2">
    <location>
        <begin position="55"/>
        <end position="99"/>
    </location>
</feature>
<dbReference type="Pfam" id="PF25889">
    <property type="entry name" value="WHD_Fungal_DR"/>
    <property type="match status" value="1"/>
</dbReference>
<dbReference type="GO" id="GO:0035556">
    <property type="term" value="P:intracellular signal transduction"/>
    <property type="evidence" value="ECO:0007669"/>
    <property type="project" value="InterPro"/>
</dbReference>
<evidence type="ECO:0000313" key="6">
    <source>
        <dbReference type="Proteomes" id="UP000248349"/>
    </source>
</evidence>
<dbReference type="PROSITE" id="PS50132">
    <property type="entry name" value="RGS"/>
    <property type="match status" value="1"/>
</dbReference>
<dbReference type="Pfam" id="PF00610">
    <property type="entry name" value="DEP"/>
    <property type="match status" value="1"/>
</dbReference>
<feature type="region of interest" description="Disordered" evidence="2">
    <location>
        <begin position="134"/>
        <end position="194"/>
    </location>
</feature>
<dbReference type="PANTHER" id="PTHR10845:SF192">
    <property type="entry name" value="DOUBLE HIT, ISOFORM B"/>
    <property type="match status" value="1"/>
</dbReference>
<dbReference type="GO" id="GO:0009968">
    <property type="term" value="P:negative regulation of signal transduction"/>
    <property type="evidence" value="ECO:0007669"/>
    <property type="project" value="UniProtKB-KW"/>
</dbReference>
<dbReference type="PRINTS" id="PR01301">
    <property type="entry name" value="RGSPROTEIN"/>
</dbReference>
<feature type="compositionally biased region" description="Polar residues" evidence="2">
    <location>
        <begin position="145"/>
        <end position="163"/>
    </location>
</feature>
<keyword evidence="6" id="KW-1185">Reference proteome</keyword>
<evidence type="ECO:0000256" key="2">
    <source>
        <dbReference type="SAM" id="MobiDB-lite"/>
    </source>
</evidence>
<dbReference type="FunFam" id="1.10.167.10:FF:000026">
    <property type="entry name" value="Developmental regulator FlbA"/>
    <property type="match status" value="1"/>
</dbReference>
<dbReference type="GeneID" id="37073097"/>
<feature type="region of interest" description="Disordered" evidence="2">
    <location>
        <begin position="722"/>
        <end position="745"/>
    </location>
</feature>
<feature type="domain" description="DEP" evidence="4">
    <location>
        <begin position="452"/>
        <end position="538"/>
    </location>
</feature>
<evidence type="ECO:0000259" key="4">
    <source>
        <dbReference type="PROSITE" id="PS50186"/>
    </source>
</evidence>
<dbReference type="Gene3D" id="1.10.167.10">
    <property type="entry name" value="Regulator of G-protein Signalling 4, domain 2"/>
    <property type="match status" value="1"/>
</dbReference>
<dbReference type="SUPFAM" id="SSF48097">
    <property type="entry name" value="Regulator of G-protein signaling, RGS"/>
    <property type="match status" value="1"/>
</dbReference>
<dbReference type="FunFam" id="1.10.10.10:FF:000616">
    <property type="entry name" value="Developmental regulator FlbA"/>
    <property type="match status" value="1"/>
</dbReference>
<dbReference type="Proteomes" id="UP000248349">
    <property type="component" value="Unassembled WGS sequence"/>
</dbReference>
<evidence type="ECO:0000259" key="3">
    <source>
        <dbReference type="PROSITE" id="PS50132"/>
    </source>
</evidence>
<dbReference type="SMART" id="SM00315">
    <property type="entry name" value="RGS"/>
    <property type="match status" value="1"/>
</dbReference>
<organism evidence="5 6">
    <name type="scientific">Aspergillus saccharolyticus JOP 1030-1</name>
    <dbReference type="NCBI Taxonomy" id="1450539"/>
    <lineage>
        <taxon>Eukaryota</taxon>
        <taxon>Fungi</taxon>
        <taxon>Dikarya</taxon>
        <taxon>Ascomycota</taxon>
        <taxon>Pezizomycotina</taxon>
        <taxon>Eurotiomycetes</taxon>
        <taxon>Eurotiomycetidae</taxon>
        <taxon>Eurotiales</taxon>
        <taxon>Aspergillaceae</taxon>
        <taxon>Aspergillus</taxon>
        <taxon>Aspergillus subgen. Circumdati</taxon>
    </lineage>
</organism>
<dbReference type="InterPro" id="IPR000591">
    <property type="entry name" value="DEP_dom"/>
</dbReference>
<accession>A0A318ZCH7</accession>
<dbReference type="AlphaFoldDB" id="A0A318ZCH7"/>
<dbReference type="OrthoDB" id="196547at2759"/>
<feature type="compositionally biased region" description="Polar residues" evidence="2">
    <location>
        <begin position="1"/>
        <end position="12"/>
    </location>
</feature>
<dbReference type="CDD" id="cd04450">
    <property type="entry name" value="DEP_RGS7-like"/>
    <property type="match status" value="1"/>
</dbReference>
<feature type="compositionally biased region" description="Polar residues" evidence="2">
    <location>
        <begin position="100"/>
        <end position="110"/>
    </location>
</feature>
<reference evidence="5 6" key="1">
    <citation type="submission" date="2016-12" db="EMBL/GenBank/DDBJ databases">
        <title>The genomes of Aspergillus section Nigri reveals drivers in fungal speciation.</title>
        <authorList>
            <consortium name="DOE Joint Genome Institute"/>
            <person name="Vesth T.C."/>
            <person name="Nybo J."/>
            <person name="Theobald S."/>
            <person name="Brandl J."/>
            <person name="Frisvad J.C."/>
            <person name="Nielsen K.F."/>
            <person name="Lyhne E.K."/>
            <person name="Kogle M.E."/>
            <person name="Kuo A."/>
            <person name="Riley R."/>
            <person name="Clum A."/>
            <person name="Nolan M."/>
            <person name="Lipzen A."/>
            <person name="Salamov A."/>
            <person name="Henrissat B."/>
            <person name="Wiebenga A."/>
            <person name="De Vries R.P."/>
            <person name="Grigoriev I.V."/>
            <person name="Mortensen U.H."/>
            <person name="Andersen M.R."/>
            <person name="Baker S.E."/>
        </authorList>
    </citation>
    <scope>NUCLEOTIDE SEQUENCE [LARGE SCALE GENOMIC DNA]</scope>
    <source>
        <strain evidence="5 6">JOP 1030-1</strain>
    </source>
</reference>
<dbReference type="Gene3D" id="1.10.10.10">
    <property type="entry name" value="Winged helix-like DNA-binding domain superfamily/Winged helix DNA-binding domain"/>
    <property type="match status" value="2"/>
</dbReference>
<dbReference type="InterPro" id="IPR058855">
    <property type="entry name" value="RGS1/SST2-like_Fungal-DR"/>
</dbReference>
<dbReference type="InterPro" id="IPR016137">
    <property type="entry name" value="RGS"/>
</dbReference>
<sequence>MPTISSVPLNQGSPPPSSHLHYPQPSRSSAVTIPVPSSPDHNRTSSSASTALQNSAPAAVPAHSHSATTTSSSSPSPSTTITTSATATSSSSATTPISTGFTGSVIGSTSRRNRRSFAALAREKTSSALANLSAIGSPNYPLRPSASSGSLTKHSRKASQVSVSDLPGGTPLTPPLSDSSASSEQSSPAPVDSAAAHRVFPAVTDQSTNSVDRRRHTIQRISSPLEQLPEIDSGAPANMHQTSSRLLRMTEDDRPFTKDFMDLFSTLMVSLKLDSHRVRFTKYDHSFTSEEAINNLGSLKFSQSNRMPDPKDPSRIVTTTTTTTFSMAKEMARSVCQRFVDARFVESVDGKASQLFPLKGALYQLTPKGINILQRFCQRNGITARHVIDVLESPRNTMQLVNLERDSETDKLSHDRATIEVIFRRFAGQDGPNVKSSISTSDSDSLSDYSNGLVGVKMAKERKIKDKTVSNTFTGKAAVDWLMDCSTTIERRETVLIAELFVKYGLIMMLQEDQFINLPDDSIATFQPSKNAIYGITERGQRVCGWIARDKARDTSMYDSRGIPRDSNNARLNHILHDPALRLLFREFLRFSLCEENLSFYLDVSEFTSAYHKAEKVGTFRKPDSVRETLAAAYGLYNAFLAPGSPCELNIDHALRNSLASRMTKAVGDDESMLKSLQEVVHLFEMAQTSVFKLMSSDSVPKFLRDPKCASILQEHDVDLIGAPRSYSPTPTPVPERSASRSARP</sequence>
<evidence type="ECO:0000256" key="1">
    <source>
        <dbReference type="ARBA" id="ARBA00022700"/>
    </source>
</evidence>
<dbReference type="InterPro" id="IPR044926">
    <property type="entry name" value="RGS_subdomain_2"/>
</dbReference>
<feature type="compositionally biased region" description="Polar residues" evidence="2">
    <location>
        <begin position="44"/>
        <end position="54"/>
    </location>
</feature>
<evidence type="ECO:0000313" key="5">
    <source>
        <dbReference type="EMBL" id="PYH45146.1"/>
    </source>
</evidence>
<feature type="compositionally biased region" description="Low complexity" evidence="2">
    <location>
        <begin position="166"/>
        <end position="190"/>
    </location>
</feature>
<dbReference type="FunFam" id="1.10.10.10:FF:000315">
    <property type="entry name" value="Developmental regulator FlbA"/>
    <property type="match status" value="1"/>
</dbReference>
<proteinExistence type="predicted"/>
<keyword evidence="1" id="KW-0734">Signal transduction inhibitor</keyword>